<gene>
    <name evidence="9" type="primary">leuS</name>
    <name evidence="15" type="ORF">SAMN02745176_02006</name>
</gene>
<accession>A0A1M6FJW9</accession>
<dbReference type="AlphaFoldDB" id="A0A1M6FJW9"/>
<dbReference type="SUPFAM" id="SSF50677">
    <property type="entry name" value="ValRS/IleRS/LeuRS editing domain"/>
    <property type="match status" value="1"/>
</dbReference>
<dbReference type="EMBL" id="FQZS01000012">
    <property type="protein sequence ID" value="SHI97975.1"/>
    <property type="molecule type" value="Genomic_DNA"/>
</dbReference>
<name>A0A1M6FJW9_9FIRM</name>
<dbReference type="InterPro" id="IPR002302">
    <property type="entry name" value="Leu-tRNA-ligase"/>
</dbReference>
<dbReference type="InterPro" id="IPR014729">
    <property type="entry name" value="Rossmann-like_a/b/a_fold"/>
</dbReference>
<keyword evidence="3 9" id="KW-0436">Ligase</keyword>
<reference evidence="15 16" key="1">
    <citation type="submission" date="2016-11" db="EMBL/GenBank/DDBJ databases">
        <authorList>
            <person name="Jaros S."/>
            <person name="Januszkiewicz K."/>
            <person name="Wedrychowicz H."/>
        </authorList>
    </citation>
    <scope>NUCLEOTIDE SEQUENCE [LARGE SCALE GENOMIC DNA]</scope>
    <source>
        <strain evidence="15 16">DSM 19022</strain>
    </source>
</reference>
<feature type="domain" description="Aminoacyl-tRNA synthetase class Ia" evidence="11">
    <location>
        <begin position="412"/>
        <end position="602"/>
    </location>
</feature>
<evidence type="ECO:0000256" key="1">
    <source>
        <dbReference type="ARBA" id="ARBA00005594"/>
    </source>
</evidence>
<dbReference type="SUPFAM" id="SSF52374">
    <property type="entry name" value="Nucleotidylyl transferase"/>
    <property type="match status" value="1"/>
</dbReference>
<organism evidence="15 16">
    <name type="scientific">Lutispora thermophila DSM 19022</name>
    <dbReference type="NCBI Taxonomy" id="1122184"/>
    <lineage>
        <taxon>Bacteria</taxon>
        <taxon>Bacillati</taxon>
        <taxon>Bacillota</taxon>
        <taxon>Clostridia</taxon>
        <taxon>Lutisporales</taxon>
        <taxon>Lutisporaceae</taxon>
        <taxon>Lutispora</taxon>
    </lineage>
</organism>
<dbReference type="EC" id="6.1.1.4" evidence="9"/>
<proteinExistence type="inferred from homology"/>
<dbReference type="GO" id="GO:0005829">
    <property type="term" value="C:cytosol"/>
    <property type="evidence" value="ECO:0007669"/>
    <property type="project" value="TreeGrafter"/>
</dbReference>
<evidence type="ECO:0000259" key="12">
    <source>
        <dbReference type="Pfam" id="PF08264"/>
    </source>
</evidence>
<dbReference type="Pfam" id="PF09334">
    <property type="entry name" value="tRNA-synt_1g"/>
    <property type="match status" value="1"/>
</dbReference>
<dbReference type="FunFam" id="1.10.730.10:FF:000011">
    <property type="entry name" value="Leucine--tRNA ligase chloroplastic/mitochondrial"/>
    <property type="match status" value="1"/>
</dbReference>
<dbReference type="InterPro" id="IPR009008">
    <property type="entry name" value="Val/Leu/Ile-tRNA-synth_edit"/>
</dbReference>
<dbReference type="InterPro" id="IPR009080">
    <property type="entry name" value="tRNAsynth_Ia_anticodon-bd"/>
</dbReference>
<feature type="domain" description="Methionyl/Valyl/Leucyl/Isoleucyl-tRNA synthetase anticodon-binding" evidence="12">
    <location>
        <begin position="652"/>
        <end position="776"/>
    </location>
</feature>
<dbReference type="Gene3D" id="3.40.50.620">
    <property type="entry name" value="HUPs"/>
    <property type="match status" value="2"/>
</dbReference>
<dbReference type="Gene3D" id="1.10.730.10">
    <property type="entry name" value="Isoleucyl-tRNA Synthetase, Domain 1"/>
    <property type="match status" value="1"/>
</dbReference>
<dbReference type="HAMAP" id="MF_00049_B">
    <property type="entry name" value="Leu_tRNA_synth_B"/>
    <property type="match status" value="1"/>
</dbReference>
<evidence type="ECO:0000256" key="6">
    <source>
        <dbReference type="ARBA" id="ARBA00022917"/>
    </source>
</evidence>
<evidence type="ECO:0000256" key="7">
    <source>
        <dbReference type="ARBA" id="ARBA00023146"/>
    </source>
</evidence>
<dbReference type="PANTHER" id="PTHR43740:SF2">
    <property type="entry name" value="LEUCINE--TRNA LIGASE, MITOCHONDRIAL"/>
    <property type="match status" value="1"/>
</dbReference>
<dbReference type="GO" id="GO:0002161">
    <property type="term" value="F:aminoacyl-tRNA deacylase activity"/>
    <property type="evidence" value="ECO:0007669"/>
    <property type="project" value="InterPro"/>
</dbReference>
<dbReference type="SUPFAM" id="SSF47323">
    <property type="entry name" value="Anticodon-binding domain of a subclass of class I aminoacyl-tRNA synthetases"/>
    <property type="match status" value="1"/>
</dbReference>
<protein>
    <recommendedName>
        <fullName evidence="9">Leucine--tRNA ligase</fullName>
        <ecNumber evidence="9">6.1.1.4</ecNumber>
    </recommendedName>
    <alternativeName>
        <fullName evidence="9">Leucyl-tRNA synthetase</fullName>
        <shortName evidence="9">LeuRS</shortName>
    </alternativeName>
</protein>
<evidence type="ECO:0000256" key="2">
    <source>
        <dbReference type="ARBA" id="ARBA00022490"/>
    </source>
</evidence>
<dbReference type="Proteomes" id="UP000184442">
    <property type="component" value="Unassembled WGS sequence"/>
</dbReference>
<evidence type="ECO:0000256" key="3">
    <source>
        <dbReference type="ARBA" id="ARBA00022598"/>
    </source>
</evidence>
<feature type="binding site" evidence="9">
    <location>
        <position position="577"/>
    </location>
    <ligand>
        <name>ATP</name>
        <dbReference type="ChEBI" id="CHEBI:30616"/>
    </ligand>
</feature>
<dbReference type="InterPro" id="IPR002300">
    <property type="entry name" value="aa-tRNA-synth_Ia"/>
</dbReference>
<keyword evidence="16" id="KW-1185">Reference proteome</keyword>
<evidence type="ECO:0000259" key="14">
    <source>
        <dbReference type="Pfam" id="PF13603"/>
    </source>
</evidence>
<evidence type="ECO:0000313" key="16">
    <source>
        <dbReference type="Proteomes" id="UP000184442"/>
    </source>
</evidence>
<keyword evidence="6 9" id="KW-0648">Protein biosynthesis</keyword>
<evidence type="ECO:0000259" key="13">
    <source>
        <dbReference type="Pfam" id="PF09334"/>
    </source>
</evidence>
<dbReference type="FunFam" id="3.40.50.620:FF:000056">
    <property type="entry name" value="Leucine--tRNA ligase"/>
    <property type="match status" value="1"/>
</dbReference>
<dbReference type="STRING" id="1122184.SAMN02745176_02006"/>
<keyword evidence="2 9" id="KW-0963">Cytoplasm</keyword>
<dbReference type="GO" id="GO:0004823">
    <property type="term" value="F:leucine-tRNA ligase activity"/>
    <property type="evidence" value="ECO:0007669"/>
    <property type="project" value="UniProtKB-UniRule"/>
</dbReference>
<comment type="caution">
    <text evidence="9">Lacks conserved residue(s) required for the propagation of feature annotation.</text>
</comment>
<dbReference type="PRINTS" id="PR00985">
    <property type="entry name" value="TRNASYNTHLEU"/>
</dbReference>
<feature type="short sequence motif" description="'KMSKS' region" evidence="9">
    <location>
        <begin position="574"/>
        <end position="578"/>
    </location>
</feature>
<feature type="domain" description="Methionyl/Leucyl tRNA synthetase" evidence="13">
    <location>
        <begin position="39"/>
        <end position="181"/>
    </location>
</feature>
<feature type="domain" description="Leucyl-tRNA synthetase editing" evidence="14">
    <location>
        <begin position="217"/>
        <end position="398"/>
    </location>
</feature>
<dbReference type="NCBIfam" id="TIGR00396">
    <property type="entry name" value="leuS_bact"/>
    <property type="match status" value="1"/>
</dbReference>
<evidence type="ECO:0000259" key="11">
    <source>
        <dbReference type="Pfam" id="PF00133"/>
    </source>
</evidence>
<dbReference type="GO" id="GO:0005524">
    <property type="term" value="F:ATP binding"/>
    <property type="evidence" value="ECO:0007669"/>
    <property type="project" value="UniProtKB-UniRule"/>
</dbReference>
<comment type="similarity">
    <text evidence="1 9 10">Belongs to the class-I aminoacyl-tRNA synthetase family.</text>
</comment>
<keyword evidence="5 9" id="KW-0067">ATP-binding</keyword>
<comment type="subcellular location">
    <subcellularLocation>
        <location evidence="9">Cytoplasm</location>
    </subcellularLocation>
</comment>
<evidence type="ECO:0000256" key="8">
    <source>
        <dbReference type="ARBA" id="ARBA00047469"/>
    </source>
</evidence>
<dbReference type="InterPro" id="IPR025709">
    <property type="entry name" value="Leu_tRNA-synth_edit"/>
</dbReference>
<sequence length="813" mass="94393">MYNIEVDRKWQKRWEETKLYKFNRDRLDKKLYCLEMFSYPSGAKLHVGHWYNFGPTDSWARFKRLQGYEVFQPMGFDAFGLPAENYAIKTGIHPHDSTMKNIETMEKQLKEMGAMFDWDYEVITCLPEYYKWTQWMFLQLYRAGLAYRKEAPVNWCPSCQTVLANEQVIEGHCERCESEVTKKNLTQWFFKITAYAEELLEKLDVLDWPEKTKKIQKNWIGKSEGAEIEFKVENSDIAFKVFTTRADTLCGVTYVVLAPENEIVDKITTDEYRNSVEKYKEWAKKQTEIDRLSTTREKTGVFTGAYAIHPITGERVPIWIADYVLATYGTGCVMAVPGHDERDYEFAMKFNLPIVRVIDSADGSEASLPYTDYGILVNSGKYSGMKSEEARIKIVEELAKEGKGEIKVNYRLRDWLVSRQRYWGAPIPIIYCDHCGTVPVPEKDLPVLLPYNVEFTPDGESPLKKCEEFVNTTCLICGRPAKRDADTLDTFVCSSWYYLRYPDNKNSEEPFNREWINKMLPVDKYVGGAEHAAMHLLYARFFTKALRDLGYLNFDEPFLSLRHQGVILGPDGNKMSKSKGNVISPDSYISEYGSDVFRLYLMFGFAYEEGGPWSDGGIKAVARFLSRIERIAERVIELRNTKSSKQMSSAEKELNYERNRAIKEVETDTEEFHFNTAIARMMELLNALYKYEQEVENKNVEFFEDVFADLLRILSPFAPHFTEEIWEQLGYEYSIFNQSWPKWDPKALVKDEVEIAVQLNGKVKTRLMVPSSADDKEIENVVLNNEEVKEFIEGKQIVKVIVVKGRLINIVIK</sequence>
<dbReference type="CDD" id="cd07958">
    <property type="entry name" value="Anticodon_Ia_Leu_BEm"/>
    <property type="match status" value="1"/>
</dbReference>
<evidence type="ECO:0000256" key="9">
    <source>
        <dbReference type="HAMAP-Rule" id="MF_00049"/>
    </source>
</evidence>
<dbReference type="InterPro" id="IPR015413">
    <property type="entry name" value="Methionyl/Leucyl_tRNA_Synth"/>
</dbReference>
<dbReference type="InterPro" id="IPR013155">
    <property type="entry name" value="M/V/L/I-tRNA-synth_anticd-bd"/>
</dbReference>
<dbReference type="Pfam" id="PF13603">
    <property type="entry name" value="tRNA-synt_1_2"/>
    <property type="match status" value="1"/>
</dbReference>
<evidence type="ECO:0000256" key="10">
    <source>
        <dbReference type="RuleBase" id="RU363039"/>
    </source>
</evidence>
<dbReference type="CDD" id="cd00812">
    <property type="entry name" value="LeuRS_core"/>
    <property type="match status" value="1"/>
</dbReference>
<dbReference type="Pfam" id="PF00133">
    <property type="entry name" value="tRNA-synt_1"/>
    <property type="match status" value="1"/>
</dbReference>
<dbReference type="Pfam" id="PF08264">
    <property type="entry name" value="Anticodon_1"/>
    <property type="match status" value="1"/>
</dbReference>
<dbReference type="FunFam" id="3.40.50.620:FF:000003">
    <property type="entry name" value="Leucine--tRNA ligase"/>
    <property type="match status" value="1"/>
</dbReference>
<evidence type="ECO:0000256" key="5">
    <source>
        <dbReference type="ARBA" id="ARBA00022840"/>
    </source>
</evidence>
<keyword evidence="4 9" id="KW-0547">Nucleotide-binding</keyword>
<dbReference type="PANTHER" id="PTHR43740">
    <property type="entry name" value="LEUCYL-TRNA SYNTHETASE"/>
    <property type="match status" value="1"/>
</dbReference>
<evidence type="ECO:0000313" key="15">
    <source>
        <dbReference type="EMBL" id="SHI97975.1"/>
    </source>
</evidence>
<keyword evidence="7 9" id="KW-0030">Aminoacyl-tRNA synthetase</keyword>
<evidence type="ECO:0000256" key="4">
    <source>
        <dbReference type="ARBA" id="ARBA00022741"/>
    </source>
</evidence>
<dbReference type="GO" id="GO:0006429">
    <property type="term" value="P:leucyl-tRNA aminoacylation"/>
    <property type="evidence" value="ECO:0007669"/>
    <property type="project" value="UniProtKB-UniRule"/>
</dbReference>
<comment type="catalytic activity">
    <reaction evidence="8 9">
        <text>tRNA(Leu) + L-leucine + ATP = L-leucyl-tRNA(Leu) + AMP + diphosphate</text>
        <dbReference type="Rhea" id="RHEA:11688"/>
        <dbReference type="Rhea" id="RHEA-COMP:9613"/>
        <dbReference type="Rhea" id="RHEA-COMP:9622"/>
        <dbReference type="ChEBI" id="CHEBI:30616"/>
        <dbReference type="ChEBI" id="CHEBI:33019"/>
        <dbReference type="ChEBI" id="CHEBI:57427"/>
        <dbReference type="ChEBI" id="CHEBI:78442"/>
        <dbReference type="ChEBI" id="CHEBI:78494"/>
        <dbReference type="ChEBI" id="CHEBI:456215"/>
        <dbReference type="EC" id="6.1.1.4"/>
    </reaction>
</comment>